<feature type="transmembrane region" description="Helical" evidence="2">
    <location>
        <begin position="157"/>
        <end position="177"/>
    </location>
</feature>
<dbReference type="EMBL" id="AP025028">
    <property type="protein sequence ID" value="BDA78488.1"/>
    <property type="molecule type" value="Genomic_DNA"/>
</dbReference>
<dbReference type="RefSeq" id="WP_109018913.1">
    <property type="nucleotide sequence ID" value="NZ_AP025028.1"/>
</dbReference>
<feature type="compositionally biased region" description="Polar residues" evidence="1">
    <location>
        <begin position="222"/>
        <end position="231"/>
    </location>
</feature>
<name>A0ABN6KC60_9LEPT</name>
<proteinExistence type="predicted"/>
<feature type="region of interest" description="Disordered" evidence="1">
    <location>
        <begin position="215"/>
        <end position="254"/>
    </location>
</feature>
<feature type="transmembrane region" description="Helical" evidence="2">
    <location>
        <begin position="61"/>
        <end position="85"/>
    </location>
</feature>
<feature type="compositionally biased region" description="Acidic residues" evidence="1">
    <location>
        <begin position="245"/>
        <end position="254"/>
    </location>
</feature>
<reference evidence="3 4" key="1">
    <citation type="submission" date="2021-08" db="EMBL/GenBank/DDBJ databases">
        <title>Complete genome sequence of Leptospira kobayashii strain E30.</title>
        <authorList>
            <person name="Nakao R."/>
            <person name="Nakamura S."/>
            <person name="Masuzawa T."/>
            <person name="Koizumi N."/>
        </authorList>
    </citation>
    <scope>NUCLEOTIDE SEQUENCE [LARGE SCALE GENOMIC DNA]</scope>
    <source>
        <strain evidence="3 4">E30</strain>
    </source>
</reference>
<evidence type="ECO:0000313" key="3">
    <source>
        <dbReference type="EMBL" id="BDA78488.1"/>
    </source>
</evidence>
<keyword evidence="2" id="KW-0472">Membrane</keyword>
<dbReference type="Proteomes" id="UP000245263">
    <property type="component" value="Chromosome 1"/>
</dbReference>
<sequence length="254" mass="28887">MEFFLFFIFLALSIILTGVLSYYSDLLFFNAKENYHRDEITKPWESALQSVISLFESGGNLAIGASLFLFFALFAWFWSLLGGIIGSPHYTSSFGNYFFHAPILFFGFLFGFPFFKEGFGQIGFGKIITDNGRSVLSGLGLGTLAANLSIWGLYHEFFFLFVLITGILILWPLLSYWNHRKFFSVSIGPEPRYTEDWGGSDYNEFEDYRNDFADEEGHSRTKSAPKSNQNTDWDDFDGGLGDDAPSLDDFEDPK</sequence>
<organism evidence="3 4">
    <name type="scientific">Leptospira kobayashii</name>
    <dbReference type="NCBI Taxonomy" id="1917830"/>
    <lineage>
        <taxon>Bacteria</taxon>
        <taxon>Pseudomonadati</taxon>
        <taxon>Spirochaetota</taxon>
        <taxon>Spirochaetia</taxon>
        <taxon>Leptospirales</taxon>
        <taxon>Leptospiraceae</taxon>
        <taxon>Leptospira</taxon>
    </lineage>
</organism>
<gene>
    <name evidence="3" type="ORF">LPTSP3_g14180</name>
</gene>
<evidence type="ECO:0000256" key="2">
    <source>
        <dbReference type="SAM" id="Phobius"/>
    </source>
</evidence>
<protein>
    <recommendedName>
        <fullName evidence="5">Lipoprotein</fullName>
    </recommendedName>
</protein>
<evidence type="ECO:0008006" key="5">
    <source>
        <dbReference type="Google" id="ProtNLM"/>
    </source>
</evidence>
<keyword evidence="2" id="KW-0812">Transmembrane</keyword>
<keyword evidence="2" id="KW-1133">Transmembrane helix</keyword>
<keyword evidence="4" id="KW-1185">Reference proteome</keyword>
<feature type="transmembrane region" description="Helical" evidence="2">
    <location>
        <begin position="97"/>
        <end position="115"/>
    </location>
</feature>
<evidence type="ECO:0000313" key="4">
    <source>
        <dbReference type="Proteomes" id="UP000245263"/>
    </source>
</evidence>
<accession>A0ABN6KC60</accession>
<evidence type="ECO:0000256" key="1">
    <source>
        <dbReference type="SAM" id="MobiDB-lite"/>
    </source>
</evidence>